<keyword evidence="2 7" id="KW-0812">Transmembrane</keyword>
<evidence type="ECO:0000313" key="9">
    <source>
        <dbReference type="EMBL" id="PNP47991.1"/>
    </source>
</evidence>
<feature type="transmembrane region" description="Helical" evidence="7">
    <location>
        <begin position="133"/>
        <end position="154"/>
    </location>
</feature>
<feature type="compositionally biased region" description="Polar residues" evidence="6">
    <location>
        <begin position="374"/>
        <end position="384"/>
    </location>
</feature>
<gene>
    <name evidence="9" type="ORF">THARTR1_10410</name>
</gene>
<dbReference type="InterPro" id="IPR052337">
    <property type="entry name" value="SAT4-like"/>
</dbReference>
<keyword evidence="3 7" id="KW-1133">Transmembrane helix</keyword>
<feature type="transmembrane region" description="Helical" evidence="7">
    <location>
        <begin position="20"/>
        <end position="43"/>
    </location>
</feature>
<feature type="transmembrane region" description="Helical" evidence="7">
    <location>
        <begin position="260"/>
        <end position="280"/>
    </location>
</feature>
<dbReference type="OrthoDB" id="5022096at2759"/>
<sequence length="384" mass="43052">MATSGPVDMTLLPDEKYEIAVSYGTIIGTGVFAIIVCSTKLYIRKFMLNSFGIDDWACLVGLIFVTTFNGIGLAVVYYGAGKHIQHVTPDELKHWFMLYYVCICLYLSISFAVKSSILLFLRRVFPVPYVQYTTMALLIFFTLFTISGTFLAAFQCNPPKYTYDIVFLMSPDRAKFCFPAMTSYAIFMYQAVLIFCCDIIMFLLPFPALMSVQLNSRKSLALLAVFGSGVVACIAPAIRFKSLNFYKTGSTDTTFEGASSLYWMAIEYNMGLVAGSLPALRPLFQRLGMFGSSNDPSSSNQNQFTPSYQLEDQNSRQWGTGRRTQGSKNRFQGDSVLDATVIDRDDSSRDSEEARIVKTEVFTVTSEAREADSRGNQQAWRQFD</sequence>
<accession>A0A2K0TR56</accession>
<proteinExistence type="inferred from homology"/>
<feature type="region of interest" description="Disordered" evidence="6">
    <location>
        <begin position="292"/>
        <end position="353"/>
    </location>
</feature>
<reference evidence="9 10" key="1">
    <citation type="submission" date="2017-02" db="EMBL/GenBank/DDBJ databases">
        <title>Genomes of Trichoderma spp. with biocontrol activity.</title>
        <authorList>
            <person name="Gardiner D."/>
            <person name="Kazan K."/>
            <person name="Vos C."/>
            <person name="Harvey P."/>
        </authorList>
    </citation>
    <scope>NUCLEOTIDE SEQUENCE [LARGE SCALE GENOMIC DNA]</scope>
    <source>
        <strain evidence="9 10">Tr1</strain>
    </source>
</reference>
<feature type="transmembrane region" description="Helical" evidence="7">
    <location>
        <begin position="186"/>
        <end position="208"/>
    </location>
</feature>
<feature type="region of interest" description="Disordered" evidence="6">
    <location>
        <begin position="365"/>
        <end position="384"/>
    </location>
</feature>
<evidence type="ECO:0000256" key="3">
    <source>
        <dbReference type="ARBA" id="ARBA00022989"/>
    </source>
</evidence>
<name>A0A2K0TR56_TRIHA</name>
<evidence type="ECO:0000256" key="5">
    <source>
        <dbReference type="ARBA" id="ARBA00038359"/>
    </source>
</evidence>
<evidence type="ECO:0000313" key="10">
    <source>
        <dbReference type="Proteomes" id="UP000236290"/>
    </source>
</evidence>
<evidence type="ECO:0000256" key="4">
    <source>
        <dbReference type="ARBA" id="ARBA00023136"/>
    </source>
</evidence>
<feature type="compositionally biased region" description="Low complexity" evidence="6">
    <location>
        <begin position="292"/>
        <end position="303"/>
    </location>
</feature>
<dbReference type="EMBL" id="MTYI01000252">
    <property type="protein sequence ID" value="PNP47991.1"/>
    <property type="molecule type" value="Genomic_DNA"/>
</dbReference>
<feature type="transmembrane region" description="Helical" evidence="7">
    <location>
        <begin position="98"/>
        <end position="121"/>
    </location>
</feature>
<evidence type="ECO:0000256" key="7">
    <source>
        <dbReference type="SAM" id="Phobius"/>
    </source>
</evidence>
<feature type="transmembrane region" description="Helical" evidence="7">
    <location>
        <begin position="55"/>
        <end position="78"/>
    </location>
</feature>
<feature type="domain" description="Rhodopsin" evidence="8">
    <location>
        <begin position="40"/>
        <end position="286"/>
    </location>
</feature>
<evidence type="ECO:0000256" key="1">
    <source>
        <dbReference type="ARBA" id="ARBA00004141"/>
    </source>
</evidence>
<dbReference type="GO" id="GO:0016020">
    <property type="term" value="C:membrane"/>
    <property type="evidence" value="ECO:0007669"/>
    <property type="project" value="UniProtKB-SubCell"/>
</dbReference>
<keyword evidence="4 7" id="KW-0472">Membrane</keyword>
<comment type="similarity">
    <text evidence="5">Belongs to the SAT4 family.</text>
</comment>
<protein>
    <recommendedName>
        <fullName evidence="8">Rhodopsin domain-containing protein</fullName>
    </recommendedName>
</protein>
<dbReference type="Proteomes" id="UP000236290">
    <property type="component" value="Unassembled WGS sequence"/>
</dbReference>
<evidence type="ECO:0000256" key="2">
    <source>
        <dbReference type="ARBA" id="ARBA00022692"/>
    </source>
</evidence>
<dbReference type="PANTHER" id="PTHR33048">
    <property type="entry name" value="PTH11-LIKE INTEGRAL MEMBRANE PROTEIN (AFU_ORTHOLOGUE AFUA_5G11245)"/>
    <property type="match status" value="1"/>
</dbReference>
<feature type="compositionally biased region" description="Basic and acidic residues" evidence="6">
    <location>
        <begin position="341"/>
        <end position="353"/>
    </location>
</feature>
<dbReference type="InterPro" id="IPR049326">
    <property type="entry name" value="Rhodopsin_dom_fungi"/>
</dbReference>
<dbReference type="AlphaFoldDB" id="A0A2K0TR56"/>
<dbReference type="PANTHER" id="PTHR33048:SF47">
    <property type="entry name" value="INTEGRAL MEMBRANE PROTEIN-RELATED"/>
    <property type="match status" value="1"/>
</dbReference>
<feature type="compositionally biased region" description="Polar residues" evidence="6">
    <location>
        <begin position="304"/>
        <end position="332"/>
    </location>
</feature>
<evidence type="ECO:0000259" key="8">
    <source>
        <dbReference type="Pfam" id="PF20684"/>
    </source>
</evidence>
<evidence type="ECO:0000256" key="6">
    <source>
        <dbReference type="SAM" id="MobiDB-lite"/>
    </source>
</evidence>
<organism evidence="9 10">
    <name type="scientific">Trichoderma harzianum</name>
    <name type="common">Hypocrea lixii</name>
    <dbReference type="NCBI Taxonomy" id="5544"/>
    <lineage>
        <taxon>Eukaryota</taxon>
        <taxon>Fungi</taxon>
        <taxon>Dikarya</taxon>
        <taxon>Ascomycota</taxon>
        <taxon>Pezizomycotina</taxon>
        <taxon>Sordariomycetes</taxon>
        <taxon>Hypocreomycetidae</taxon>
        <taxon>Hypocreales</taxon>
        <taxon>Hypocreaceae</taxon>
        <taxon>Trichoderma</taxon>
    </lineage>
</organism>
<dbReference type="Pfam" id="PF20684">
    <property type="entry name" value="Fung_rhodopsin"/>
    <property type="match status" value="1"/>
</dbReference>
<comment type="caution">
    <text evidence="9">The sequence shown here is derived from an EMBL/GenBank/DDBJ whole genome shotgun (WGS) entry which is preliminary data.</text>
</comment>
<comment type="subcellular location">
    <subcellularLocation>
        <location evidence="1">Membrane</location>
        <topology evidence="1">Multi-pass membrane protein</topology>
    </subcellularLocation>
</comment>
<feature type="transmembrane region" description="Helical" evidence="7">
    <location>
        <begin position="220"/>
        <end position="240"/>
    </location>
</feature>